<evidence type="ECO:0000313" key="1">
    <source>
        <dbReference type="EMBL" id="UZF88005.1"/>
    </source>
</evidence>
<dbReference type="AlphaFoldDB" id="A0A9E7ZLE7"/>
<organism evidence="1">
    <name type="scientific">Bosea sp. NBC_00436</name>
    <dbReference type="NCBI Taxonomy" id="2969620"/>
    <lineage>
        <taxon>Bacteria</taxon>
        <taxon>Pseudomonadati</taxon>
        <taxon>Pseudomonadota</taxon>
        <taxon>Alphaproteobacteria</taxon>
        <taxon>Hyphomicrobiales</taxon>
        <taxon>Boseaceae</taxon>
        <taxon>Bosea</taxon>
    </lineage>
</organism>
<dbReference type="EMBL" id="CP102774">
    <property type="protein sequence ID" value="UZF88005.1"/>
    <property type="molecule type" value="Genomic_DNA"/>
</dbReference>
<protein>
    <submittedName>
        <fullName evidence="1">Uncharacterized protein</fullName>
    </submittedName>
</protein>
<reference evidence="1" key="1">
    <citation type="submission" date="2022-08" db="EMBL/GenBank/DDBJ databases">
        <title>Complete Genome Sequences of 2 Bosea sp. soil isolates.</title>
        <authorList>
            <person name="Alvarez Arevalo M."/>
            <person name="Sterndorff E.B."/>
            <person name="Faurdal D."/>
            <person name="Joergensen T.S."/>
            <person name="Weber T."/>
        </authorList>
    </citation>
    <scope>NUCLEOTIDE SEQUENCE</scope>
    <source>
        <strain evidence="1">NBC_00436</strain>
    </source>
</reference>
<name>A0A9E7ZLE7_9HYPH</name>
<sequence>MLYGNGQWGTIAALPGFTVGDAGKLVRVNGAGTAIEYAGVPSWEQIAVLTASNSAQLDFTSGLDDTYDAYELRLEDLLPSTDDQYLFLRASPNAGTSWYSTGGQYEWALRFSAPSGEVSNSSTADSISDRLVLTRPTASSRVSNAAGRGVTGVLEFTNPEVSKPLRVSYRANYGASSTGTVAGQRGDGQVLVAAGVNGLRLAFSSGNIASGKARLLGLRK</sequence>
<gene>
    <name evidence="1" type="ORF">NWE54_04245</name>
</gene>
<accession>A0A9E7ZLE7</accession>
<proteinExistence type="predicted"/>